<organism evidence="1 2">
    <name type="scientific">Pseudocercospora fijiensis (strain CIRAD86)</name>
    <name type="common">Black leaf streak disease fungus</name>
    <name type="synonym">Mycosphaerella fijiensis</name>
    <dbReference type="NCBI Taxonomy" id="383855"/>
    <lineage>
        <taxon>Eukaryota</taxon>
        <taxon>Fungi</taxon>
        <taxon>Dikarya</taxon>
        <taxon>Ascomycota</taxon>
        <taxon>Pezizomycotina</taxon>
        <taxon>Dothideomycetes</taxon>
        <taxon>Dothideomycetidae</taxon>
        <taxon>Mycosphaerellales</taxon>
        <taxon>Mycosphaerellaceae</taxon>
        <taxon>Pseudocercospora</taxon>
    </lineage>
</organism>
<dbReference type="VEuPathDB" id="FungiDB:MYCFIDRAFT_210051"/>
<evidence type="ECO:0000313" key="2">
    <source>
        <dbReference type="Proteomes" id="UP000016932"/>
    </source>
</evidence>
<evidence type="ECO:0000313" key="1">
    <source>
        <dbReference type="EMBL" id="EME89307.1"/>
    </source>
</evidence>
<reference evidence="1 2" key="1">
    <citation type="journal article" date="2012" name="PLoS Pathog.">
        <title>Diverse lifestyles and strategies of plant pathogenesis encoded in the genomes of eighteen Dothideomycetes fungi.</title>
        <authorList>
            <person name="Ohm R.A."/>
            <person name="Feau N."/>
            <person name="Henrissat B."/>
            <person name="Schoch C.L."/>
            <person name="Horwitz B.A."/>
            <person name="Barry K.W."/>
            <person name="Condon B.J."/>
            <person name="Copeland A.C."/>
            <person name="Dhillon B."/>
            <person name="Glaser F."/>
            <person name="Hesse C.N."/>
            <person name="Kosti I."/>
            <person name="LaButti K."/>
            <person name="Lindquist E.A."/>
            <person name="Lucas S."/>
            <person name="Salamov A.A."/>
            <person name="Bradshaw R.E."/>
            <person name="Ciuffetti L."/>
            <person name="Hamelin R.C."/>
            <person name="Kema G.H.J."/>
            <person name="Lawrence C."/>
            <person name="Scott J.A."/>
            <person name="Spatafora J.W."/>
            <person name="Turgeon B.G."/>
            <person name="de Wit P.J.G.M."/>
            <person name="Zhong S."/>
            <person name="Goodwin S.B."/>
            <person name="Grigoriev I.V."/>
        </authorList>
    </citation>
    <scope>NUCLEOTIDE SEQUENCE [LARGE SCALE GENOMIC DNA]</scope>
    <source>
        <strain evidence="1 2">CIRAD86</strain>
    </source>
</reference>
<accession>N1QCH4</accession>
<protein>
    <submittedName>
        <fullName evidence="1">Uncharacterized protein</fullName>
    </submittedName>
</protein>
<gene>
    <name evidence="1" type="ORF">MYCFIDRAFT_210051</name>
</gene>
<dbReference type="HOGENOM" id="CLU_2004891_0_0_1"/>
<dbReference type="OrthoDB" id="5413188at2759"/>
<dbReference type="EMBL" id="KB446555">
    <property type="protein sequence ID" value="EME89307.1"/>
    <property type="molecule type" value="Genomic_DNA"/>
</dbReference>
<keyword evidence="2" id="KW-1185">Reference proteome</keyword>
<dbReference type="AlphaFoldDB" id="N1QCH4"/>
<dbReference type="KEGG" id="pfj:MYCFIDRAFT_210051"/>
<proteinExistence type="predicted"/>
<dbReference type="Proteomes" id="UP000016932">
    <property type="component" value="Unassembled WGS sequence"/>
</dbReference>
<sequence>MHCDGVLREMISTDDDLENERNDDYLLRWRSMDPRTIYHTSSHSIFSFSYYSFTCGGVSLSSGVGGGVSKQRWPVDERTIGKKEGRGDSSEGENASIIYPSLKSFLWQGVLEGQARSMACIARV</sequence>
<dbReference type="GeneID" id="19336976"/>
<name>N1QCH4_PSEFD</name>
<dbReference type="RefSeq" id="XP_007921993.1">
    <property type="nucleotide sequence ID" value="XM_007923802.1"/>
</dbReference>